<comment type="caution">
    <text evidence="11">The sequence shown here is derived from an EMBL/GenBank/DDBJ whole genome shotgun (WGS) entry which is preliminary data.</text>
</comment>
<evidence type="ECO:0000256" key="9">
    <source>
        <dbReference type="ARBA" id="ARBA00034524"/>
    </source>
</evidence>
<dbReference type="GO" id="GO:0006744">
    <property type="term" value="P:ubiquinone biosynthetic process"/>
    <property type="evidence" value="ECO:0007669"/>
    <property type="project" value="TreeGrafter"/>
</dbReference>
<comment type="similarity">
    <text evidence="3">Belongs to the UbiA prenyltransferase family.</text>
</comment>
<accession>A0A562V2Y4</accession>
<comment type="cofactor">
    <cofactor evidence="1">
        <name>Mg(2+)</name>
        <dbReference type="ChEBI" id="CHEBI:18420"/>
    </cofactor>
</comment>
<dbReference type="EMBL" id="VLLL01000006">
    <property type="protein sequence ID" value="TWJ12167.1"/>
    <property type="molecule type" value="Genomic_DNA"/>
</dbReference>
<evidence type="ECO:0000256" key="8">
    <source>
        <dbReference type="ARBA" id="ARBA00023136"/>
    </source>
</evidence>
<dbReference type="Gene3D" id="1.10.357.140">
    <property type="entry name" value="UbiA prenyltransferase"/>
    <property type="match status" value="1"/>
</dbReference>
<feature type="transmembrane region" description="Helical" evidence="10">
    <location>
        <begin position="313"/>
        <end position="336"/>
    </location>
</feature>
<keyword evidence="8 10" id="KW-0472">Membrane</keyword>
<evidence type="ECO:0000256" key="6">
    <source>
        <dbReference type="ARBA" id="ARBA00022692"/>
    </source>
</evidence>
<dbReference type="FunFam" id="1.20.120.1780:FF:000001">
    <property type="entry name" value="4-hydroxybenzoate octaprenyltransferase"/>
    <property type="match status" value="1"/>
</dbReference>
<dbReference type="InterPro" id="IPR039653">
    <property type="entry name" value="Prenyltransferase"/>
</dbReference>
<proteinExistence type="inferred from homology"/>
<keyword evidence="6 10" id="KW-0812">Transmembrane</keyword>
<dbReference type="InterPro" id="IPR006371">
    <property type="entry name" value="Polyprenyltransferase_UbiA-li"/>
</dbReference>
<dbReference type="GO" id="GO:0008412">
    <property type="term" value="F:4-hydroxybenzoate polyprenyltransferase activity"/>
    <property type="evidence" value="ECO:0007669"/>
    <property type="project" value="UniProtKB-EC"/>
</dbReference>
<organism evidence="11 12">
    <name type="scientific">Stackebrandtia albiflava</name>
    <dbReference type="NCBI Taxonomy" id="406432"/>
    <lineage>
        <taxon>Bacteria</taxon>
        <taxon>Bacillati</taxon>
        <taxon>Actinomycetota</taxon>
        <taxon>Actinomycetes</taxon>
        <taxon>Glycomycetales</taxon>
        <taxon>Glycomycetaceae</taxon>
        <taxon>Stackebrandtia</taxon>
    </lineage>
</organism>
<sequence>MSGVLGRTRAFLRLVAIEHSVFALPFAYLATLAAMYDQAVNRRDEAYLESKLGPDFTCPGGADSCGVSFVTVGDTGGIPPVTGWIQWDVLLLVTVAMVAGRTFAMAANRIIDRHIDARNPRTANRELVTGAVSLRTAYIGSGVSLVVFFAAAAALNPLCLLLSPLAVIPLVVYPYGKRFTDFPHAILALAQLVAPVGGWLAVTGTFDGFLPSLVLGLAVGLWIGGFDLIYACQDVAADRTNGVRSFPARFGIKAALWTSSAVHVVTFGLFAWFGVLMEFPLLYWIGLLVTAAVFVYEHRIVRPDDLSRVNRAFFTANGVIGIVLFCFALGDLLFLMD</sequence>
<dbReference type="NCBIfam" id="TIGR01475">
    <property type="entry name" value="ubiA_other"/>
    <property type="match status" value="1"/>
</dbReference>
<feature type="transmembrane region" description="Helical" evidence="10">
    <location>
        <begin position="185"/>
        <end position="202"/>
    </location>
</feature>
<dbReference type="InterPro" id="IPR000537">
    <property type="entry name" value="UbiA_prenyltransferase"/>
</dbReference>
<evidence type="ECO:0000256" key="2">
    <source>
        <dbReference type="ARBA" id="ARBA00004141"/>
    </source>
</evidence>
<evidence type="ECO:0000256" key="4">
    <source>
        <dbReference type="ARBA" id="ARBA00022519"/>
    </source>
</evidence>
<dbReference type="InterPro" id="IPR044878">
    <property type="entry name" value="UbiA_sf"/>
</dbReference>
<feature type="transmembrane region" description="Helical" evidence="10">
    <location>
        <begin position="12"/>
        <end position="36"/>
    </location>
</feature>
<evidence type="ECO:0000256" key="5">
    <source>
        <dbReference type="ARBA" id="ARBA00022679"/>
    </source>
</evidence>
<dbReference type="PANTHER" id="PTHR11048">
    <property type="entry name" value="PRENYLTRANSFERASES"/>
    <property type="match status" value="1"/>
</dbReference>
<keyword evidence="12" id="KW-1185">Reference proteome</keyword>
<dbReference type="NCBIfam" id="NF041584">
    <property type="entry name" value="MqnP_SCO4491"/>
    <property type="match status" value="1"/>
</dbReference>
<dbReference type="NCBIfam" id="NF009526">
    <property type="entry name" value="PRK12888.1"/>
    <property type="match status" value="1"/>
</dbReference>
<evidence type="ECO:0000256" key="7">
    <source>
        <dbReference type="ARBA" id="ARBA00022989"/>
    </source>
</evidence>
<feature type="transmembrane region" description="Helical" evidence="10">
    <location>
        <begin position="84"/>
        <end position="106"/>
    </location>
</feature>
<gene>
    <name evidence="11" type="ORF">LX16_2922</name>
</gene>
<protein>
    <recommendedName>
        <fullName evidence="9">4-hydroxybenzoate polyprenyltransferase</fullName>
        <ecNumber evidence="9">2.5.1.39</ecNumber>
    </recommendedName>
</protein>
<evidence type="ECO:0000256" key="1">
    <source>
        <dbReference type="ARBA" id="ARBA00001946"/>
    </source>
</evidence>
<dbReference type="Gene3D" id="1.20.120.1780">
    <property type="entry name" value="UbiA prenyltransferase"/>
    <property type="match status" value="1"/>
</dbReference>
<dbReference type="GO" id="GO:0005886">
    <property type="term" value="C:plasma membrane"/>
    <property type="evidence" value="ECO:0007669"/>
    <property type="project" value="TreeGrafter"/>
</dbReference>
<feature type="transmembrane region" description="Helical" evidence="10">
    <location>
        <begin position="155"/>
        <end position="173"/>
    </location>
</feature>
<dbReference type="EC" id="2.5.1.39" evidence="9"/>
<dbReference type="Proteomes" id="UP000321617">
    <property type="component" value="Unassembled WGS sequence"/>
</dbReference>
<feature type="transmembrane region" description="Helical" evidence="10">
    <location>
        <begin position="127"/>
        <end position="149"/>
    </location>
</feature>
<evidence type="ECO:0000256" key="3">
    <source>
        <dbReference type="ARBA" id="ARBA00005985"/>
    </source>
</evidence>
<feature type="transmembrane region" description="Helical" evidence="10">
    <location>
        <begin position="208"/>
        <end position="233"/>
    </location>
</feature>
<keyword evidence="5 11" id="KW-0808">Transferase</keyword>
<dbReference type="FunFam" id="1.10.357.140:FF:000008">
    <property type="entry name" value="4-hydroxybenzoate octaprenyltransferase"/>
    <property type="match status" value="1"/>
</dbReference>
<dbReference type="AlphaFoldDB" id="A0A562V2Y4"/>
<dbReference type="CDD" id="cd13959">
    <property type="entry name" value="PT_UbiA_COQ2"/>
    <property type="match status" value="1"/>
</dbReference>
<keyword evidence="4" id="KW-0997">Cell inner membrane</keyword>
<keyword evidence="7 10" id="KW-1133">Transmembrane helix</keyword>
<dbReference type="PANTHER" id="PTHR11048:SF28">
    <property type="entry name" value="4-HYDROXYBENZOATE POLYPRENYLTRANSFERASE, MITOCHONDRIAL"/>
    <property type="match status" value="1"/>
</dbReference>
<name>A0A562V2Y4_9ACTN</name>
<feature type="transmembrane region" description="Helical" evidence="10">
    <location>
        <begin position="254"/>
        <end position="275"/>
    </location>
</feature>
<evidence type="ECO:0000256" key="10">
    <source>
        <dbReference type="SAM" id="Phobius"/>
    </source>
</evidence>
<feature type="transmembrane region" description="Helical" evidence="10">
    <location>
        <begin position="281"/>
        <end position="301"/>
    </location>
</feature>
<keyword evidence="4" id="KW-1003">Cell membrane</keyword>
<reference evidence="11 12" key="1">
    <citation type="journal article" date="2013" name="Stand. Genomic Sci.">
        <title>Genomic Encyclopedia of Type Strains, Phase I: The one thousand microbial genomes (KMG-I) project.</title>
        <authorList>
            <person name="Kyrpides N.C."/>
            <person name="Woyke T."/>
            <person name="Eisen J.A."/>
            <person name="Garrity G."/>
            <person name="Lilburn T.G."/>
            <person name="Beck B.J."/>
            <person name="Whitman W.B."/>
            <person name="Hugenholtz P."/>
            <person name="Klenk H.P."/>
        </authorList>
    </citation>
    <scope>NUCLEOTIDE SEQUENCE [LARGE SCALE GENOMIC DNA]</scope>
    <source>
        <strain evidence="11 12">DSM 45044</strain>
    </source>
</reference>
<evidence type="ECO:0000313" key="12">
    <source>
        <dbReference type="Proteomes" id="UP000321617"/>
    </source>
</evidence>
<dbReference type="Pfam" id="PF01040">
    <property type="entry name" value="UbiA"/>
    <property type="match status" value="1"/>
</dbReference>
<comment type="subcellular location">
    <subcellularLocation>
        <location evidence="2">Membrane</location>
        <topology evidence="2">Multi-pass membrane protein</topology>
    </subcellularLocation>
</comment>
<evidence type="ECO:0000313" key="11">
    <source>
        <dbReference type="EMBL" id="TWJ12167.1"/>
    </source>
</evidence>